<name>A0A9W8A6E7_9FUNG</name>
<dbReference type="Pfam" id="PF12824">
    <property type="entry name" value="MRP-L20"/>
    <property type="match status" value="1"/>
</dbReference>
<evidence type="ECO:0000256" key="3">
    <source>
        <dbReference type="ARBA" id="ARBA00022989"/>
    </source>
</evidence>
<feature type="transmembrane region" description="Helical" evidence="5">
    <location>
        <begin position="375"/>
        <end position="396"/>
    </location>
</feature>
<dbReference type="GO" id="GO:0016020">
    <property type="term" value="C:membrane"/>
    <property type="evidence" value="ECO:0007669"/>
    <property type="project" value="UniProtKB-SubCell"/>
</dbReference>
<evidence type="ECO:0000256" key="5">
    <source>
        <dbReference type="SAM" id="Phobius"/>
    </source>
</evidence>
<sequence length="419" mass="47426">MFSRITTAFKICQPSTLRHLSSSASKAATAGNGIFGPITKTLNDGSLFVSRVPDAKTYEAVKEEDLPPAIGPMVQNKKHLTASDVQEIRRLRNEDPAHWTRSRLAKRFDCNPVFIGMVSKCPEWRLQEIQKENERKWLMTGYKRRLIKINRLRRRMALAGLILAHQLWYQICLGTYFILVDIVIFFQWAYYDYLGLSAISNISSVVFKGEQPQKASQPRSEMVQATAVTTETSPLMASSPSYSTHSMNSVNSDCSTAPLSLSVIHKKMTKLSIALATAATIITVVIYILTHSKAITNYVEYNREYIGQMFGWLCNIMYWSSRIPQAYKNYKRKSVSGVSFMTFLTIFSGNVTNCISIALQYPTAPDDYIRSSRPFIIGPAGSVFIDFFFLSQLLYYTELDKKRHRLAAKAGRMEDAVAE</sequence>
<dbReference type="AlphaFoldDB" id="A0A9W8A6E7"/>
<dbReference type="PANTHER" id="PTHR16201:SF44">
    <property type="entry name" value="SEVEN TRANSMEMBRANE PROTEIN 1"/>
    <property type="match status" value="1"/>
</dbReference>
<dbReference type="EMBL" id="JANBPU010000012">
    <property type="protein sequence ID" value="KAJ1920529.1"/>
    <property type="molecule type" value="Genomic_DNA"/>
</dbReference>
<feature type="transmembrane region" description="Helical" evidence="5">
    <location>
        <begin position="156"/>
        <end position="179"/>
    </location>
</feature>
<keyword evidence="7" id="KW-1185">Reference proteome</keyword>
<feature type="transmembrane region" description="Helical" evidence="5">
    <location>
        <begin position="271"/>
        <end position="290"/>
    </location>
</feature>
<accession>A0A9W8A6E7</accession>
<dbReference type="InterPro" id="IPR006603">
    <property type="entry name" value="PQ-loop_rpt"/>
</dbReference>
<dbReference type="PANTHER" id="PTHR16201">
    <property type="entry name" value="SEVEN TRANSMEMBRANE PROTEIN 1-RELATED"/>
    <property type="match status" value="1"/>
</dbReference>
<keyword evidence="3 5" id="KW-1133">Transmembrane helix</keyword>
<feature type="transmembrane region" description="Helical" evidence="5">
    <location>
        <begin position="185"/>
        <end position="207"/>
    </location>
</feature>
<feature type="transmembrane region" description="Helical" evidence="5">
    <location>
        <begin position="305"/>
        <end position="321"/>
    </location>
</feature>
<dbReference type="Pfam" id="PF04193">
    <property type="entry name" value="PQ-loop"/>
    <property type="match status" value="1"/>
</dbReference>
<gene>
    <name evidence="6" type="ORF">H4219_001228</name>
</gene>
<feature type="transmembrane region" description="Helical" evidence="5">
    <location>
        <begin position="342"/>
        <end position="363"/>
    </location>
</feature>
<dbReference type="SMART" id="SM00679">
    <property type="entry name" value="CTNS"/>
    <property type="match status" value="1"/>
</dbReference>
<evidence type="ECO:0000256" key="1">
    <source>
        <dbReference type="ARBA" id="ARBA00004141"/>
    </source>
</evidence>
<keyword evidence="2 5" id="KW-0812">Transmembrane</keyword>
<comment type="subcellular location">
    <subcellularLocation>
        <location evidence="1">Membrane</location>
        <topology evidence="1">Multi-pass membrane protein</topology>
    </subcellularLocation>
</comment>
<evidence type="ECO:0000313" key="7">
    <source>
        <dbReference type="Proteomes" id="UP001150538"/>
    </source>
</evidence>
<keyword evidence="4 5" id="KW-0472">Membrane</keyword>
<organism evidence="6 7">
    <name type="scientific">Mycoemilia scoparia</name>
    <dbReference type="NCBI Taxonomy" id="417184"/>
    <lineage>
        <taxon>Eukaryota</taxon>
        <taxon>Fungi</taxon>
        <taxon>Fungi incertae sedis</taxon>
        <taxon>Zoopagomycota</taxon>
        <taxon>Kickxellomycotina</taxon>
        <taxon>Kickxellomycetes</taxon>
        <taxon>Kickxellales</taxon>
        <taxon>Kickxellaceae</taxon>
        <taxon>Mycoemilia</taxon>
    </lineage>
</organism>
<proteinExistence type="predicted"/>
<evidence type="ECO:0000256" key="4">
    <source>
        <dbReference type="ARBA" id="ARBA00023136"/>
    </source>
</evidence>
<protein>
    <submittedName>
        <fullName evidence="6">Uncharacterized protein</fullName>
    </submittedName>
</protein>
<comment type="caution">
    <text evidence="6">The sequence shown here is derived from an EMBL/GenBank/DDBJ whole genome shotgun (WGS) entry which is preliminary data.</text>
</comment>
<evidence type="ECO:0000313" key="6">
    <source>
        <dbReference type="EMBL" id="KAJ1920529.1"/>
    </source>
</evidence>
<evidence type="ECO:0000256" key="2">
    <source>
        <dbReference type="ARBA" id="ARBA00022692"/>
    </source>
</evidence>
<dbReference type="Proteomes" id="UP001150538">
    <property type="component" value="Unassembled WGS sequence"/>
</dbReference>
<reference evidence="6" key="1">
    <citation type="submission" date="2022-07" db="EMBL/GenBank/DDBJ databases">
        <title>Phylogenomic reconstructions and comparative analyses of Kickxellomycotina fungi.</title>
        <authorList>
            <person name="Reynolds N.K."/>
            <person name="Stajich J.E."/>
            <person name="Barry K."/>
            <person name="Grigoriev I.V."/>
            <person name="Crous P."/>
            <person name="Smith M.E."/>
        </authorList>
    </citation>
    <scope>NUCLEOTIDE SEQUENCE</scope>
    <source>
        <strain evidence="6">NBRC 100468</strain>
    </source>
</reference>
<dbReference type="OrthoDB" id="6021263at2759"/>
<dbReference type="InterPro" id="IPR051415">
    <property type="entry name" value="LAAT-1"/>
</dbReference>
<dbReference type="Gene3D" id="1.20.1280.290">
    <property type="match status" value="1"/>
</dbReference>